<reference evidence="1 2" key="1">
    <citation type="submission" date="2023-03" db="EMBL/GenBank/DDBJ databases">
        <title>Strain YYF002 represents a novel species in the genus Winogradskyella isolated from seawater.</title>
        <authorList>
            <person name="Fu Z.-Y."/>
        </authorList>
    </citation>
    <scope>NUCLEOTIDE SEQUENCE [LARGE SCALE GENOMIC DNA]</scope>
    <source>
        <strain evidence="1 2">YYF002</strain>
    </source>
</reference>
<evidence type="ECO:0000313" key="1">
    <source>
        <dbReference type="EMBL" id="MDG4716631.1"/>
    </source>
</evidence>
<evidence type="ECO:0008006" key="3">
    <source>
        <dbReference type="Google" id="ProtNLM"/>
    </source>
</evidence>
<dbReference type="RefSeq" id="WP_278006072.1">
    <property type="nucleotide sequence ID" value="NZ_JARSBN010000006.1"/>
</dbReference>
<comment type="caution">
    <text evidence="1">The sequence shown here is derived from an EMBL/GenBank/DDBJ whole genome shotgun (WGS) entry which is preliminary data.</text>
</comment>
<organism evidence="1 2">
    <name type="scientific">Winogradskyella marincola</name>
    <dbReference type="NCBI Taxonomy" id="3037795"/>
    <lineage>
        <taxon>Bacteria</taxon>
        <taxon>Pseudomonadati</taxon>
        <taxon>Bacteroidota</taxon>
        <taxon>Flavobacteriia</taxon>
        <taxon>Flavobacteriales</taxon>
        <taxon>Flavobacteriaceae</taxon>
        <taxon>Winogradskyella</taxon>
    </lineage>
</organism>
<gene>
    <name evidence="1" type="ORF">P7122_12160</name>
</gene>
<evidence type="ECO:0000313" key="2">
    <source>
        <dbReference type="Proteomes" id="UP001529085"/>
    </source>
</evidence>
<keyword evidence="2" id="KW-1185">Reference proteome</keyword>
<proteinExistence type="predicted"/>
<protein>
    <recommendedName>
        <fullName evidence="3">Periplasmic heavy metal sensor</fullName>
    </recommendedName>
</protein>
<dbReference type="Proteomes" id="UP001529085">
    <property type="component" value="Unassembled WGS sequence"/>
</dbReference>
<sequence>MKKQTLLYILLVVLFLSNAFFIFHHLTSQGNNDHKSRFSMVEELNFNQEQQDAYNKMRSEHFDKMKSYSKRIGELKEEIYSNKGENEISEVFLDSVIDLIAIEEKNKDLEMYKHFRDVREICNDEQKAQLSKIINDAIKRHGKRGKSKNKE</sequence>
<dbReference type="EMBL" id="JARSBN010000006">
    <property type="protein sequence ID" value="MDG4716631.1"/>
    <property type="molecule type" value="Genomic_DNA"/>
</dbReference>
<accession>A0ABT6G3L2</accession>
<name>A0ABT6G3L2_9FLAO</name>
<dbReference type="Gene3D" id="1.20.120.1490">
    <property type="match status" value="1"/>
</dbReference>